<accession>A0A4C2A0Q3</accession>
<reference evidence="1 2" key="1">
    <citation type="journal article" date="2019" name="Commun. Biol.">
        <title>The bagworm genome reveals a unique fibroin gene that provides high tensile strength.</title>
        <authorList>
            <person name="Kono N."/>
            <person name="Nakamura H."/>
            <person name="Ohtoshi R."/>
            <person name="Tomita M."/>
            <person name="Numata K."/>
            <person name="Arakawa K."/>
        </authorList>
    </citation>
    <scope>NUCLEOTIDE SEQUENCE [LARGE SCALE GENOMIC DNA]</scope>
</reference>
<evidence type="ECO:0000313" key="2">
    <source>
        <dbReference type="Proteomes" id="UP000299102"/>
    </source>
</evidence>
<gene>
    <name evidence="1" type="ORF">EVAR_100559_1</name>
</gene>
<dbReference type="Proteomes" id="UP000299102">
    <property type="component" value="Unassembled WGS sequence"/>
</dbReference>
<evidence type="ECO:0000313" key="1">
    <source>
        <dbReference type="EMBL" id="GBP93372.1"/>
    </source>
</evidence>
<comment type="caution">
    <text evidence="1">The sequence shown here is derived from an EMBL/GenBank/DDBJ whole genome shotgun (WGS) entry which is preliminary data.</text>
</comment>
<protein>
    <submittedName>
        <fullName evidence="1">Uncharacterized protein</fullName>
    </submittedName>
</protein>
<name>A0A4C2A0Q3_EUMVA</name>
<proteinExistence type="predicted"/>
<organism evidence="1 2">
    <name type="scientific">Eumeta variegata</name>
    <name type="common">Bagworm moth</name>
    <name type="synonym">Eumeta japonica</name>
    <dbReference type="NCBI Taxonomy" id="151549"/>
    <lineage>
        <taxon>Eukaryota</taxon>
        <taxon>Metazoa</taxon>
        <taxon>Ecdysozoa</taxon>
        <taxon>Arthropoda</taxon>
        <taxon>Hexapoda</taxon>
        <taxon>Insecta</taxon>
        <taxon>Pterygota</taxon>
        <taxon>Neoptera</taxon>
        <taxon>Endopterygota</taxon>
        <taxon>Lepidoptera</taxon>
        <taxon>Glossata</taxon>
        <taxon>Ditrysia</taxon>
        <taxon>Tineoidea</taxon>
        <taxon>Psychidae</taxon>
        <taxon>Oiketicinae</taxon>
        <taxon>Eumeta</taxon>
    </lineage>
</organism>
<dbReference type="AlphaFoldDB" id="A0A4C2A0Q3"/>
<sequence length="135" mass="15428">MAYDSFFPLHPVPEMDSDLKSSRISDLTQTVASKKENMRLIPSHIRGHGVQRSRAFDDAACPFTRETDLYAHRVNRCVERRPMFPQTRWRGSENWISSCTSFNWTSSALLSLSACQDKILNTGKDNKNSYSLTPL</sequence>
<dbReference type="EMBL" id="BGZK01002367">
    <property type="protein sequence ID" value="GBP93372.1"/>
    <property type="molecule type" value="Genomic_DNA"/>
</dbReference>
<keyword evidence="2" id="KW-1185">Reference proteome</keyword>